<dbReference type="InterPro" id="IPR050177">
    <property type="entry name" value="Lipid_A_modif_metabolic_enz"/>
</dbReference>
<name>A0AAW9RDB9_9GAMM</name>
<protein>
    <submittedName>
        <fullName evidence="2">NAD-dependent epimerase/dehydratase family protein</fullName>
    </submittedName>
</protein>
<reference evidence="2 3" key="1">
    <citation type="submission" date="2024-02" db="EMBL/GenBank/DDBJ databases">
        <title>A novel Wenzhouxiangellaceae bacterium, isolated from coastal sediments.</title>
        <authorList>
            <person name="Du Z.-J."/>
            <person name="Ye Y.-Q."/>
            <person name="Zhang X.-Y."/>
        </authorList>
    </citation>
    <scope>NUCLEOTIDE SEQUENCE [LARGE SCALE GENOMIC DNA]</scope>
    <source>
        <strain evidence="2 3">CH-27</strain>
    </source>
</reference>
<keyword evidence="3" id="KW-1185">Reference proteome</keyword>
<dbReference type="Pfam" id="PF01370">
    <property type="entry name" value="Epimerase"/>
    <property type="match status" value="1"/>
</dbReference>
<feature type="domain" description="NAD-dependent epimerase/dehydratase" evidence="1">
    <location>
        <begin position="38"/>
        <end position="249"/>
    </location>
</feature>
<dbReference type="EMBL" id="JAZHOG010000001">
    <property type="protein sequence ID" value="MEJ8566390.1"/>
    <property type="molecule type" value="Genomic_DNA"/>
</dbReference>
<accession>A0AAW9RDB9</accession>
<dbReference type="PANTHER" id="PTHR43245:SF13">
    <property type="entry name" value="UDP-D-APIOSE_UDP-D-XYLOSE SYNTHASE 2"/>
    <property type="match status" value="1"/>
</dbReference>
<evidence type="ECO:0000313" key="3">
    <source>
        <dbReference type="Proteomes" id="UP001359886"/>
    </source>
</evidence>
<dbReference type="PANTHER" id="PTHR43245">
    <property type="entry name" value="BIFUNCTIONAL POLYMYXIN RESISTANCE PROTEIN ARNA"/>
    <property type="match status" value="1"/>
</dbReference>
<dbReference type="Proteomes" id="UP001359886">
    <property type="component" value="Unassembled WGS sequence"/>
</dbReference>
<proteinExistence type="predicted"/>
<gene>
    <name evidence="2" type="ORF">V3330_02025</name>
</gene>
<dbReference type="AlphaFoldDB" id="A0AAW9RDB9"/>
<dbReference type="InterPro" id="IPR036291">
    <property type="entry name" value="NAD(P)-bd_dom_sf"/>
</dbReference>
<sequence length="365" mass="40492">MTLNRRQLIRNLGTGALGALVPFGLTARTRPNEEPLRILFLGGTGFIGPHMVRQALSRGHEVTLFNRGNHPDAFPQLEQLVGDRDGGLTALEGRQWDAVIDTSGYVPRHVDDSSRLLAAAGTPHYLFISTVAVYERFDSPEMDESAPLATLEDPGVEEVTGTTYGPLKVLCEAAVKAHYPAAHTILRPTFICGPGDHTDRFIWYIDRPLAGGRMAVPGPQSLAISYVDVRDLAEFTVRALEERIEGAYNMVNPPGATTTGDLMRESLTASGADPDLVWMTSGFLRDHELEWRFPMCPDPLENPAVGHFSQAAARERGFSNRPFTETVRATFDWWMNQPEERRKNRRDVLPRDVEQSWLAALDATT</sequence>
<dbReference type="RefSeq" id="WP_354693710.1">
    <property type="nucleotide sequence ID" value="NZ_JAZHOG010000001.1"/>
</dbReference>
<dbReference type="SUPFAM" id="SSF51735">
    <property type="entry name" value="NAD(P)-binding Rossmann-fold domains"/>
    <property type="match status" value="1"/>
</dbReference>
<evidence type="ECO:0000313" key="2">
    <source>
        <dbReference type="EMBL" id="MEJ8566390.1"/>
    </source>
</evidence>
<comment type="caution">
    <text evidence="2">The sequence shown here is derived from an EMBL/GenBank/DDBJ whole genome shotgun (WGS) entry which is preliminary data.</text>
</comment>
<dbReference type="Gene3D" id="3.40.50.720">
    <property type="entry name" value="NAD(P)-binding Rossmann-like Domain"/>
    <property type="match status" value="1"/>
</dbReference>
<evidence type="ECO:0000259" key="1">
    <source>
        <dbReference type="Pfam" id="PF01370"/>
    </source>
</evidence>
<dbReference type="InterPro" id="IPR001509">
    <property type="entry name" value="Epimerase_deHydtase"/>
</dbReference>
<organism evidence="2 3">
    <name type="scientific">Elongatibacter sediminis</name>
    <dbReference type="NCBI Taxonomy" id="3119006"/>
    <lineage>
        <taxon>Bacteria</taxon>
        <taxon>Pseudomonadati</taxon>
        <taxon>Pseudomonadota</taxon>
        <taxon>Gammaproteobacteria</taxon>
        <taxon>Chromatiales</taxon>
        <taxon>Wenzhouxiangellaceae</taxon>
        <taxon>Elongatibacter</taxon>
    </lineage>
</organism>